<dbReference type="FunFam" id="3.30.479.20:FF:000003">
    <property type="entry name" value="Elongation factor Ts, mitochondrial"/>
    <property type="match status" value="1"/>
</dbReference>
<dbReference type="PANTHER" id="PTHR11741:SF0">
    <property type="entry name" value="ELONGATION FACTOR TS, MITOCHONDRIAL"/>
    <property type="match status" value="1"/>
</dbReference>
<dbReference type="AlphaFoldDB" id="A0A2A9HIJ7"/>
<keyword evidence="6" id="KW-0963">Cytoplasm</keyword>
<evidence type="ECO:0000256" key="8">
    <source>
        <dbReference type="RuleBase" id="RU000643"/>
    </source>
</evidence>
<dbReference type="SUPFAM" id="SSF46934">
    <property type="entry name" value="UBA-like"/>
    <property type="match status" value="1"/>
</dbReference>
<evidence type="ECO:0000256" key="4">
    <source>
        <dbReference type="ARBA" id="ARBA00022917"/>
    </source>
</evidence>
<reference evidence="10 11" key="1">
    <citation type="submission" date="2017-09" db="EMBL/GenBank/DDBJ databases">
        <title>Sequencing the genomes of two abundant thermophiles in Great Basin hot springs: Thermocrinis jamiesonii and novel Chloroflexi Thermoflexus hugenholtzii.</title>
        <authorList>
            <person name="Hedlund B."/>
        </authorList>
    </citation>
    <scope>NUCLEOTIDE SEQUENCE [LARGE SCALE GENOMIC DNA]</scope>
    <source>
        <strain evidence="10 11">G233</strain>
    </source>
</reference>
<keyword evidence="11" id="KW-1185">Reference proteome</keyword>
<evidence type="ECO:0000256" key="5">
    <source>
        <dbReference type="ARBA" id="ARBA00025453"/>
    </source>
</evidence>
<dbReference type="NCBIfam" id="TIGR00116">
    <property type="entry name" value="tsf"/>
    <property type="match status" value="1"/>
</dbReference>
<sequence length="169" mass="18600">MAAVTTEMIKELREETGAGVMDAKRALEEAGGDKAKAKQILRERGIAAAAKRQDRETSNGVVDAYIHAGGRIGVLVEVNCETDFVANTEEFRQLARNIAMQIAAMSPQVVSADDPERAKYEGPDEEVVLLAQPFIRDASKTIKDLVQDAIARTGENIRVRRFVRFELGR</sequence>
<evidence type="ECO:0000256" key="1">
    <source>
        <dbReference type="ARBA" id="ARBA00005532"/>
    </source>
</evidence>
<comment type="similarity">
    <text evidence="1 6 7">Belongs to the EF-Ts family.</text>
</comment>
<dbReference type="InterPro" id="IPR009060">
    <property type="entry name" value="UBA-like_sf"/>
</dbReference>
<dbReference type="GO" id="GO:0005737">
    <property type="term" value="C:cytoplasm"/>
    <property type="evidence" value="ECO:0007669"/>
    <property type="project" value="UniProtKB-SubCell"/>
</dbReference>
<feature type="region of interest" description="Involved in Mg(2+) ion dislocation from EF-Tu" evidence="6">
    <location>
        <begin position="82"/>
        <end position="85"/>
    </location>
</feature>
<organism evidence="10 11">
    <name type="scientific">Tepidiforma thermophila (strain KCTC 52669 / CGMCC 1.13589 / G233)</name>
    <dbReference type="NCBI Taxonomy" id="2761530"/>
    <lineage>
        <taxon>Bacteria</taxon>
        <taxon>Bacillati</taxon>
        <taxon>Chloroflexota</taxon>
        <taxon>Tepidiformia</taxon>
        <taxon>Tepidiformales</taxon>
        <taxon>Tepidiformaceae</taxon>
        <taxon>Tepidiforma</taxon>
    </lineage>
</organism>
<evidence type="ECO:0000313" key="10">
    <source>
        <dbReference type="EMBL" id="PFG74806.1"/>
    </source>
</evidence>
<dbReference type="InterPro" id="IPR036402">
    <property type="entry name" value="EF-Ts_dimer_sf"/>
</dbReference>
<evidence type="ECO:0000256" key="6">
    <source>
        <dbReference type="HAMAP-Rule" id="MF_00050"/>
    </source>
</evidence>
<dbReference type="Gene3D" id="3.30.479.20">
    <property type="entry name" value="Elongation factor Ts, dimerisation domain"/>
    <property type="match status" value="1"/>
</dbReference>
<dbReference type="SUPFAM" id="SSF54713">
    <property type="entry name" value="Elongation factor Ts (EF-Ts), dimerisation domain"/>
    <property type="match status" value="1"/>
</dbReference>
<comment type="function">
    <text evidence="5 6 7">Associates with the EF-Tu.GDP complex and induces the exchange of GDP to GTP. It remains bound to the aminoacyl-tRNA.EF-Tu.GTP complex up to the GTP hydrolysis stage on the ribosome.</text>
</comment>
<keyword evidence="3 6" id="KW-0251">Elongation factor</keyword>
<evidence type="ECO:0000256" key="2">
    <source>
        <dbReference type="ARBA" id="ARBA00016956"/>
    </source>
</evidence>
<dbReference type="PANTHER" id="PTHR11741">
    <property type="entry name" value="ELONGATION FACTOR TS"/>
    <property type="match status" value="1"/>
</dbReference>
<dbReference type="InterPro" id="IPR001816">
    <property type="entry name" value="Transl_elong_EFTs/EF1B"/>
</dbReference>
<evidence type="ECO:0000256" key="7">
    <source>
        <dbReference type="RuleBase" id="RU000642"/>
    </source>
</evidence>
<comment type="subcellular location">
    <subcellularLocation>
        <location evidence="6 8">Cytoplasm</location>
    </subcellularLocation>
</comment>
<dbReference type="Pfam" id="PF00889">
    <property type="entry name" value="EF_TS"/>
    <property type="match status" value="1"/>
</dbReference>
<comment type="caution">
    <text evidence="10">The sequence shown here is derived from an EMBL/GenBank/DDBJ whole genome shotgun (WGS) entry which is preliminary data.</text>
</comment>
<dbReference type="FunFam" id="1.10.8.10:FF:000001">
    <property type="entry name" value="Elongation factor Ts"/>
    <property type="match status" value="1"/>
</dbReference>
<dbReference type="PROSITE" id="PS01126">
    <property type="entry name" value="EF_TS_1"/>
    <property type="match status" value="1"/>
</dbReference>
<gene>
    <name evidence="6" type="primary">tsf</name>
    <name evidence="10" type="ORF">A9A59_2047</name>
</gene>
<evidence type="ECO:0000313" key="11">
    <source>
        <dbReference type="Proteomes" id="UP000223071"/>
    </source>
</evidence>
<dbReference type="InterPro" id="IPR018101">
    <property type="entry name" value="Transl_elong_Ts_CS"/>
</dbReference>
<dbReference type="EMBL" id="PDJQ01000001">
    <property type="protein sequence ID" value="PFG74806.1"/>
    <property type="molecule type" value="Genomic_DNA"/>
</dbReference>
<proteinExistence type="inferred from homology"/>
<feature type="domain" description="Translation elongation factor EFTs/EF1B dimerisation" evidence="9">
    <location>
        <begin position="56"/>
        <end position="114"/>
    </location>
</feature>
<protein>
    <recommendedName>
        <fullName evidence="2 6">Elongation factor Ts</fullName>
        <shortName evidence="6">EF-Ts</shortName>
    </recommendedName>
</protein>
<evidence type="ECO:0000259" key="9">
    <source>
        <dbReference type="Pfam" id="PF00889"/>
    </source>
</evidence>
<dbReference type="HAMAP" id="MF_00050">
    <property type="entry name" value="EF_Ts"/>
    <property type="match status" value="1"/>
</dbReference>
<dbReference type="Proteomes" id="UP000223071">
    <property type="component" value="Unassembled WGS sequence"/>
</dbReference>
<dbReference type="PROSITE" id="PS01127">
    <property type="entry name" value="EF_TS_2"/>
    <property type="match status" value="1"/>
</dbReference>
<evidence type="ECO:0000256" key="3">
    <source>
        <dbReference type="ARBA" id="ARBA00022768"/>
    </source>
</evidence>
<dbReference type="GO" id="GO:0003746">
    <property type="term" value="F:translation elongation factor activity"/>
    <property type="evidence" value="ECO:0007669"/>
    <property type="project" value="UniProtKB-UniRule"/>
</dbReference>
<name>A0A2A9HIJ7_TEPT2</name>
<dbReference type="Gene3D" id="1.10.8.10">
    <property type="entry name" value="DNA helicase RuvA subunit, C-terminal domain"/>
    <property type="match status" value="1"/>
</dbReference>
<accession>A0A2A9HIJ7</accession>
<dbReference type="InterPro" id="IPR014039">
    <property type="entry name" value="Transl_elong_EFTs/EF1B_dimer"/>
</dbReference>
<dbReference type="CDD" id="cd14275">
    <property type="entry name" value="UBA_EF-Ts"/>
    <property type="match status" value="1"/>
</dbReference>
<keyword evidence="4 6" id="KW-0648">Protein biosynthesis</keyword>